<evidence type="ECO:0000259" key="1">
    <source>
        <dbReference type="Pfam" id="PF07727"/>
    </source>
</evidence>
<dbReference type="Pfam" id="PF14244">
    <property type="entry name" value="Retrotran_gag_3"/>
    <property type="match status" value="1"/>
</dbReference>
<evidence type="ECO:0000259" key="2">
    <source>
        <dbReference type="Pfam" id="PF14244"/>
    </source>
</evidence>
<evidence type="ECO:0000313" key="4">
    <source>
        <dbReference type="EMBL" id="SPD16536.1"/>
    </source>
</evidence>
<name>A0A2N9HR04_FAGSY</name>
<organism evidence="4">
    <name type="scientific">Fagus sylvatica</name>
    <name type="common">Beechnut</name>
    <dbReference type="NCBI Taxonomy" id="28930"/>
    <lineage>
        <taxon>Eukaryota</taxon>
        <taxon>Viridiplantae</taxon>
        <taxon>Streptophyta</taxon>
        <taxon>Embryophyta</taxon>
        <taxon>Tracheophyta</taxon>
        <taxon>Spermatophyta</taxon>
        <taxon>Magnoliopsida</taxon>
        <taxon>eudicotyledons</taxon>
        <taxon>Gunneridae</taxon>
        <taxon>Pentapetalae</taxon>
        <taxon>rosids</taxon>
        <taxon>fabids</taxon>
        <taxon>Fagales</taxon>
        <taxon>Fagaceae</taxon>
        <taxon>Fagus</taxon>
    </lineage>
</organism>
<evidence type="ECO:0008006" key="5">
    <source>
        <dbReference type="Google" id="ProtNLM"/>
    </source>
</evidence>
<dbReference type="EMBL" id="OIVN01004297">
    <property type="protein sequence ID" value="SPD16536.1"/>
    <property type="molecule type" value="Genomic_DNA"/>
</dbReference>
<feature type="domain" description="Retrotransposon Copia-like N-terminal" evidence="2">
    <location>
        <begin position="1"/>
        <end position="21"/>
    </location>
</feature>
<dbReference type="Pfam" id="PF25597">
    <property type="entry name" value="SH3_retrovirus"/>
    <property type="match status" value="1"/>
</dbReference>
<feature type="domain" description="Reverse transcriptase Ty1/copia-type" evidence="1">
    <location>
        <begin position="610"/>
        <end position="853"/>
    </location>
</feature>
<dbReference type="AlphaFoldDB" id="A0A2N9HR04"/>
<dbReference type="InterPro" id="IPR013103">
    <property type="entry name" value="RVT_2"/>
</dbReference>
<protein>
    <recommendedName>
        <fullName evidence="5">CCHC-type domain-containing protein</fullName>
    </recommendedName>
</protein>
<dbReference type="PANTHER" id="PTHR11439:SF498">
    <property type="entry name" value="DNAK FAMILY PROTEIN"/>
    <property type="match status" value="1"/>
</dbReference>
<gene>
    <name evidence="4" type="ORF">FSB_LOCUS44418</name>
</gene>
<evidence type="ECO:0000259" key="3">
    <source>
        <dbReference type="Pfam" id="PF25597"/>
    </source>
</evidence>
<dbReference type="SUPFAM" id="SSF56672">
    <property type="entry name" value="DNA/RNA polymerases"/>
    <property type="match status" value="1"/>
</dbReference>
<dbReference type="PANTHER" id="PTHR11439">
    <property type="entry name" value="GAG-POL-RELATED RETROTRANSPOSON"/>
    <property type="match status" value="1"/>
</dbReference>
<dbReference type="Pfam" id="PF07727">
    <property type="entry name" value="RVT_2"/>
    <property type="match status" value="1"/>
</dbReference>
<proteinExistence type="predicted"/>
<dbReference type="InterPro" id="IPR029472">
    <property type="entry name" value="Copia-like_N"/>
</dbReference>
<accession>A0A2N9HR04</accession>
<dbReference type="InterPro" id="IPR057670">
    <property type="entry name" value="SH3_retrovirus"/>
</dbReference>
<reference evidence="4" key="1">
    <citation type="submission" date="2018-02" db="EMBL/GenBank/DDBJ databases">
        <authorList>
            <person name="Cohen D.B."/>
            <person name="Kent A.D."/>
        </authorList>
    </citation>
    <scope>NUCLEOTIDE SEQUENCE</scope>
</reference>
<dbReference type="CDD" id="cd09272">
    <property type="entry name" value="RNase_HI_RT_Ty1"/>
    <property type="match status" value="1"/>
</dbReference>
<sequence length="1094" mass="121789">MTRALSAKNKLGFVNGSISQPTDPLDPLYDIWTRCNDLVLSWLTNCMSREIYASVIYAVTAKEIWDELRDRYSDSDGPRVFHLKQAICSLKQEQLPVSTYYTRLKTLWDEYSNYRPIPNCTCGANCTCGMYKILTDYQHKDYVLSFLMGLNESFLQVRGQILLMQPLPPMNRVFFMIQQDEKHRGQGILPLPTVESTALVSRSENAYVPNNAFLPTNLSTNNPSAFFSRMDNAKHSQYGRKDKPTCSHCGYKGHTAEKCYKLHGYPPGFQSRNKATPTANQVSGPSLHCVTDSGQNMTNLAAQCQQFLSLLNAQVQSTPAVGDSVSQPFHHQVATSVTVKQPSSNVPSNMAGPTALEDDWFGLPSPILSNKSPYEALLHRVPQYSHLKVFGCLCYASTLTAHRTKFDPRASACVFVGYPPGVKGYKLLNLTTHQYLISRDIVFHESVFPFKTDTSAYPHVSDSHDFLTLPTDFLSTTPVEEPSSGSIPISFPNTVSDTLTLSSSTDPCSSSSPLSFCPTSAIPASVSDFPLESSPIPLRKSNRTSKPPTYLQDYHCQLAITDAASQATSSSMQVLLSLTTISEPTSFAQANQIPQWKEAMLAEFTALEANDTWIVTDLPAGKQPIGCKWVYKVKLKADGSLERYKARLVAKGYTQKEGLDYSETFSPVAKFTTVRTLLAVAAVYGWSLTQLDVNNAFLHGDLHEEVYMVLPPGFASKGEPHKVCKLNKSLYGLKQASRQWFAKFSSTILQHGFIQSKSDYSLFTRNHGSSFIALLVYVDDILIASNDMESVTKLKNALDAEFKLKDLGNLKYFLGLEVARSSKGISLCQRKYTLEILSDSGMLGSKPVQTPMEQNLKLSETDGSLLDDPAIYRRLVGRLLYLTMTRPDLSYSVQKLSQFMAKPTTSHLTAAHKVLRYIKGSPGQGLFFSSSNNLQLKSFSDSDWASCPDTRRSVTGYCVFLGNSLISWKSKKQHTISRSSAEAEYRAMAAVVCELMWLIPLLKNFQIIHSQEALLFCDSQAAIHIAANPVYHERTKHIELDCHLIREKIQEGLVRTLHVISQNQLADLMTKPLGSHQFHSLVNKMGLHNIYAPS</sequence>
<dbReference type="InterPro" id="IPR043502">
    <property type="entry name" value="DNA/RNA_pol_sf"/>
</dbReference>
<feature type="domain" description="Retroviral polymerase SH3-like" evidence="3">
    <location>
        <begin position="392"/>
        <end position="454"/>
    </location>
</feature>